<dbReference type="GO" id="GO:0005886">
    <property type="term" value="C:plasma membrane"/>
    <property type="evidence" value="ECO:0007669"/>
    <property type="project" value="UniProtKB-SubCell"/>
</dbReference>
<keyword evidence="6" id="KW-0675">Receptor</keyword>
<feature type="transmembrane region" description="Helical" evidence="8">
    <location>
        <begin position="1560"/>
        <end position="1577"/>
    </location>
</feature>
<keyword evidence="4 8" id="KW-1133">Transmembrane helix</keyword>
<keyword evidence="7" id="KW-0325">Glycoprotein</keyword>
<reference evidence="11 12" key="1">
    <citation type="submission" date="2020-11" db="EMBL/GenBank/DDBJ databases">
        <authorList>
            <person name="Wallbank WR R."/>
            <person name="Pardo Diaz C."/>
            <person name="Kozak K."/>
            <person name="Martin S."/>
            <person name="Jiggins C."/>
            <person name="Moest M."/>
            <person name="Warren A I."/>
            <person name="Generalovic N T."/>
            <person name="Byers J.R.P. K."/>
            <person name="Montejo-Kovacevich G."/>
            <person name="Yen C E."/>
        </authorList>
    </citation>
    <scope>NUCLEOTIDE SEQUENCE [LARGE SCALE GENOMIC DNA]</scope>
</reference>
<evidence type="ECO:0000256" key="9">
    <source>
        <dbReference type="SAM" id="SignalP"/>
    </source>
</evidence>
<feature type="domain" description="Putative ionotropic receptor ligand binding" evidence="10">
    <location>
        <begin position="34"/>
        <end position="217"/>
    </location>
</feature>
<keyword evidence="3 8" id="KW-0812">Transmembrane</keyword>
<dbReference type="PANTHER" id="PTHR42643:SF30">
    <property type="entry name" value="IONOTROPIC RECEPTOR 40A-RELATED"/>
    <property type="match status" value="1"/>
</dbReference>
<dbReference type="PANTHER" id="PTHR42643">
    <property type="entry name" value="IONOTROPIC RECEPTOR 20A-RELATED"/>
    <property type="match status" value="1"/>
</dbReference>
<dbReference type="Gene3D" id="1.10.287.70">
    <property type="match status" value="2"/>
</dbReference>
<evidence type="ECO:0000256" key="5">
    <source>
        <dbReference type="ARBA" id="ARBA00023136"/>
    </source>
</evidence>
<dbReference type="SUPFAM" id="SSF53850">
    <property type="entry name" value="Periplasmic binding protein-like II"/>
    <property type="match status" value="3"/>
</dbReference>
<keyword evidence="12" id="KW-1185">Reference proteome</keyword>
<feature type="domain" description="Putative ionotropic receptor ligand binding" evidence="10">
    <location>
        <begin position="998"/>
        <end position="1186"/>
    </location>
</feature>
<keyword evidence="9" id="KW-0732">Signal</keyword>
<evidence type="ECO:0000256" key="8">
    <source>
        <dbReference type="SAM" id="Phobius"/>
    </source>
</evidence>
<feature type="transmembrane region" description="Helical" evidence="8">
    <location>
        <begin position="751"/>
        <end position="769"/>
    </location>
</feature>
<feature type="domain" description="Putative ionotropic receptor ligand binding" evidence="10">
    <location>
        <begin position="436"/>
        <end position="619"/>
    </location>
</feature>
<accession>A0A7R8YYZ3</accession>
<dbReference type="Proteomes" id="UP000594454">
    <property type="component" value="Chromosome 5"/>
</dbReference>
<feature type="transmembrane region" description="Helical" evidence="8">
    <location>
        <begin position="814"/>
        <end position="836"/>
    </location>
</feature>
<dbReference type="InParanoid" id="A0A7R8YYZ3"/>
<feature type="transmembrane region" description="Helical" evidence="8">
    <location>
        <begin position="1318"/>
        <end position="1339"/>
    </location>
</feature>
<protein>
    <recommendedName>
        <fullName evidence="10">Putative ionotropic receptor ligand binding domain-containing protein</fullName>
    </recommendedName>
</protein>
<evidence type="ECO:0000256" key="1">
    <source>
        <dbReference type="ARBA" id="ARBA00004651"/>
    </source>
</evidence>
<dbReference type="Pfam" id="PF24061">
    <property type="entry name" value="LBD_receptor"/>
    <property type="match status" value="3"/>
</dbReference>
<organism evidence="11 12">
    <name type="scientific">Hermetia illucens</name>
    <name type="common">Black soldier fly</name>
    <dbReference type="NCBI Taxonomy" id="343691"/>
    <lineage>
        <taxon>Eukaryota</taxon>
        <taxon>Metazoa</taxon>
        <taxon>Ecdysozoa</taxon>
        <taxon>Arthropoda</taxon>
        <taxon>Hexapoda</taxon>
        <taxon>Insecta</taxon>
        <taxon>Pterygota</taxon>
        <taxon>Neoptera</taxon>
        <taxon>Endopterygota</taxon>
        <taxon>Diptera</taxon>
        <taxon>Brachycera</taxon>
        <taxon>Stratiomyomorpha</taxon>
        <taxon>Stratiomyidae</taxon>
        <taxon>Hermetiinae</taxon>
        <taxon>Hermetia</taxon>
    </lineage>
</organism>
<dbReference type="Gene3D" id="3.40.190.10">
    <property type="entry name" value="Periplasmic binding protein-like II"/>
    <property type="match status" value="3"/>
</dbReference>
<evidence type="ECO:0000256" key="6">
    <source>
        <dbReference type="ARBA" id="ARBA00023170"/>
    </source>
</evidence>
<dbReference type="EMBL" id="LR899013">
    <property type="protein sequence ID" value="CAD7090649.1"/>
    <property type="molecule type" value="Genomic_DNA"/>
</dbReference>
<evidence type="ECO:0000256" key="2">
    <source>
        <dbReference type="ARBA" id="ARBA00022475"/>
    </source>
</evidence>
<evidence type="ECO:0000313" key="11">
    <source>
        <dbReference type="EMBL" id="CAD7090649.1"/>
    </source>
</evidence>
<proteinExistence type="predicted"/>
<evidence type="ECO:0000313" key="12">
    <source>
        <dbReference type="Proteomes" id="UP000594454"/>
    </source>
</evidence>
<evidence type="ECO:0000256" key="7">
    <source>
        <dbReference type="ARBA" id="ARBA00023180"/>
    </source>
</evidence>
<feature type="signal peptide" evidence="9">
    <location>
        <begin position="1"/>
        <end position="26"/>
    </location>
</feature>
<evidence type="ECO:0000256" key="3">
    <source>
        <dbReference type="ARBA" id="ARBA00022692"/>
    </source>
</evidence>
<feature type="chain" id="PRO_5031335106" description="Putative ionotropic receptor ligand binding domain-containing protein" evidence="9">
    <location>
        <begin position="27"/>
        <end position="1595"/>
    </location>
</feature>
<comment type="subcellular location">
    <subcellularLocation>
        <location evidence="1">Cell membrane</location>
        <topology evidence="1">Multi-pass membrane protein</topology>
    </subcellularLocation>
</comment>
<feature type="transmembrane region" description="Helical" evidence="8">
    <location>
        <begin position="349"/>
        <end position="370"/>
    </location>
</feature>
<sequence>MEIKSKFISILFFIAISKISQLISSGVPIDHNDVKVDPIANAITITIGKFDLNTVDFIMGTIELFRSSNQYKILNEVLDNIVATVPVRISDFNNIQKVEQRNHNVLLVKDYGSVQNILNAMNSSRFNFEGFFVIAFSEPMKRSEEISEKIFSQFYDLYILNVIILSKDVNSPDIVDLYTYFPFTASRCHNVAPFLYNRFVNGALEQEKDIFPDKVTNFHQCLFRVVCWNYPPLMDLTNFRGSKIHPEGVDGNMLRILAERLNFTWSFLVRKADQDRGVIFENGTSTGSMKIIIEGDGNFSLCGVALTYERSQALTGGYTYFVTGLVFALRPEKLYSSLYRIFFPFSLEIWFFLAFFFLTASIILTLFKIVKKNYRAILLGRGNHSPFLQMLGLALGNPVAFVPNYNFARTLFILWIITTSVLRTSYQGVPIDHNDVKVDPIANAITITIGKFDLNTVDFIMGTIELFRSSNQYKILNEVLDNIVATVPVRISDFNNIQKVEQRNHNVLLVKDYGSVQNILNAMNSSRFNFEGFFVIAFSEPMKRSEEISEKIFSQFYDLYILNVIILSKDVNSPDIVDLYTYFPFTASRCHNVAPFLYNRFVNGTLEQEKDIFPDKVTNFHQCLFRVVCWNYPPLMDLTNFRGSKIHPEGVDGNMLRILAERLNFSWSFLVRKSDQDRGVIFENGTSTGYIKIIIEGDGNFSLCGVALTYERSQALTGGYTYFITGLVFALRPEKLYSSLYRIFFPFSLEIWFFLAFFFLTASIILTLFKVVKKNYRAILLGRGNHSPFLQMLGLTLGNPVAFVPNYNFARTLFILWIITTSVLRTSYQGVLFDFLQKKEYRQSPNTIKEMIDSGHIPYLPPAVEYFAFSVIKNGTHQHIIGNVFQYYDRLYDPNYKGIILYPEVSLQYYNSLNWSRPALRKLPEKISFLPMSILFKKNSFLKQPFDKSLATISSVDGESKKFVSVDMKCKVSFILLLIAFLEINQLTSLEVEIETGRTEINPIANAVATIVQQFDLYESNTVDFILGTIELFKPSSSLSQVLDQVLDNISATIPIRISDINSIKKVEKRSHNILLVKDYESVQNIINSINSTLFDFEGLFLLAFSETLQQSEEIIQRIFTQFFEMYILNIVILSKDVDTPEIVDLHTYFPFTANHCQETTPVLFNRFIEGEFEKDLPIFPDKVANFYGCHFRAVCWHYPPIMDLTTFRNGRLHPEGIDGNLLRVLAKELNFSYSFLMELNRSDRGIIFGNGTSTGSMKMMIEGNGNFSICGVPFAYDRSRYLSASYHYYFTSLVFALRPEKLYSPLYRLFFPFRLELWCIVTTVFIVAFIGLIVLKFFNGKFRTCIIGERNHSPFLHMFAVTLGETIPTVPSRSFARITLMFWILATAVLRTSYEGVLFTFLQKKEYRHSPSTIKGMIDSGYIPYVPPSIDYYIPSIAPNSKYQLMYDSIYKYYDRLYDPNFNGIILYPQVALQYYNSVNWSRPALRTLPEKVANQPISILFKKNSFLKSPFDAIIWKIRDSGLVEFWASKMLNRTMKSTRFDMNTTPKIESSDLEGCFRFWVVLLLTSVLIFIVEKLSVRIPRLRNLLEFYLD</sequence>
<dbReference type="InterPro" id="IPR052192">
    <property type="entry name" value="Insect_Ionotropic_Sensory_Rcpt"/>
</dbReference>
<evidence type="ECO:0000259" key="10">
    <source>
        <dbReference type="Pfam" id="PF24061"/>
    </source>
</evidence>
<gene>
    <name evidence="11" type="ORF">HERILL_LOCUS13117</name>
</gene>
<keyword evidence="5 8" id="KW-0472">Membrane</keyword>
<evidence type="ECO:0000256" key="4">
    <source>
        <dbReference type="ARBA" id="ARBA00022989"/>
    </source>
</evidence>
<keyword evidence="2" id="KW-1003">Cell membrane</keyword>
<name>A0A7R8YYZ3_HERIL</name>
<dbReference type="OrthoDB" id="7739311at2759"/>
<dbReference type="InterPro" id="IPR056198">
    <property type="entry name" value="LBD_receptor"/>
</dbReference>